<dbReference type="SUPFAM" id="SSF56784">
    <property type="entry name" value="HAD-like"/>
    <property type="match status" value="1"/>
</dbReference>
<dbReference type="GO" id="GO:0016791">
    <property type="term" value="F:phosphatase activity"/>
    <property type="evidence" value="ECO:0007669"/>
    <property type="project" value="TreeGrafter"/>
</dbReference>
<keyword evidence="2" id="KW-1185">Reference proteome</keyword>
<comment type="caution">
    <text evidence="1">The sequence shown here is derived from an EMBL/GenBank/DDBJ whole genome shotgun (WGS) entry which is preliminary data.</text>
</comment>
<proteinExistence type="predicted"/>
<dbReference type="InterPro" id="IPR023214">
    <property type="entry name" value="HAD_sf"/>
</dbReference>
<dbReference type="Pfam" id="PF08282">
    <property type="entry name" value="Hydrolase_3"/>
    <property type="match status" value="1"/>
</dbReference>
<feature type="non-terminal residue" evidence="1">
    <location>
        <position position="204"/>
    </location>
</feature>
<gene>
    <name evidence="1" type="ORF">H8876_03350</name>
</gene>
<dbReference type="InterPro" id="IPR036412">
    <property type="entry name" value="HAD-like_sf"/>
</dbReference>
<dbReference type="RefSeq" id="WP_249286518.1">
    <property type="nucleotide sequence ID" value="NZ_JACRWC010000047.1"/>
</dbReference>
<dbReference type="AlphaFoldDB" id="A0A923SME9"/>
<dbReference type="PANTHER" id="PTHR10000">
    <property type="entry name" value="PHOSPHOSERINE PHOSPHATASE"/>
    <property type="match status" value="1"/>
</dbReference>
<dbReference type="GO" id="GO:0000287">
    <property type="term" value="F:magnesium ion binding"/>
    <property type="evidence" value="ECO:0007669"/>
    <property type="project" value="TreeGrafter"/>
</dbReference>
<sequence>MSIKLIALDLDGTTLNSAKRISERTCVALETAAKQGVHIVVATGRPFAALPEDVFHIHAIRYMLTSNGAAITDLSSGEIFYENCLSAGTVEAAVEMLKSTDYILEGFIAGKAYIEKAYYEYVERTGKSFRGVRYILETRNPVENLNGFLLNHKDHVENINVNFEDLACKPGLRDMLLTLPDATITTSFPNNLEIGGSTTSKAEA</sequence>
<evidence type="ECO:0000313" key="1">
    <source>
        <dbReference type="EMBL" id="MBC5999036.1"/>
    </source>
</evidence>
<dbReference type="GO" id="GO:0005829">
    <property type="term" value="C:cytosol"/>
    <property type="evidence" value="ECO:0007669"/>
    <property type="project" value="TreeGrafter"/>
</dbReference>
<protein>
    <submittedName>
        <fullName evidence="1">HAD family phosphatase</fullName>
    </submittedName>
</protein>
<reference evidence="1" key="1">
    <citation type="submission" date="2020-08" db="EMBL/GenBank/DDBJ databases">
        <authorList>
            <person name="Liu C."/>
            <person name="Sun Q."/>
        </authorList>
    </citation>
    <scope>NUCLEOTIDE SEQUENCE</scope>
    <source>
        <strain evidence="1">BX16</strain>
    </source>
</reference>
<dbReference type="Gene3D" id="3.40.50.1000">
    <property type="entry name" value="HAD superfamily/HAD-like"/>
    <property type="match status" value="1"/>
</dbReference>
<name>A0A923SME9_9FIRM</name>
<dbReference type="Proteomes" id="UP000644115">
    <property type="component" value="Unassembled WGS sequence"/>
</dbReference>
<evidence type="ECO:0000313" key="2">
    <source>
        <dbReference type="Proteomes" id="UP000644115"/>
    </source>
</evidence>
<organism evidence="1 2">
    <name type="scientific">Lentihominibacter faecis</name>
    <dbReference type="NCBI Taxonomy" id="2764712"/>
    <lineage>
        <taxon>Bacteria</taxon>
        <taxon>Bacillati</taxon>
        <taxon>Bacillota</taxon>
        <taxon>Clostridia</taxon>
        <taxon>Peptostreptococcales</taxon>
        <taxon>Anaerovoracaceae</taxon>
        <taxon>Lentihominibacter</taxon>
    </lineage>
</organism>
<dbReference type="PANTHER" id="PTHR10000:SF8">
    <property type="entry name" value="HAD SUPERFAMILY HYDROLASE-LIKE, TYPE 3"/>
    <property type="match status" value="1"/>
</dbReference>
<accession>A0A923SME9</accession>
<dbReference type="EMBL" id="JACRWC010000047">
    <property type="protein sequence ID" value="MBC5999036.1"/>
    <property type="molecule type" value="Genomic_DNA"/>
</dbReference>